<feature type="region of interest" description="Disordered" evidence="1">
    <location>
        <begin position="233"/>
        <end position="255"/>
    </location>
</feature>
<dbReference type="SUPFAM" id="SSF110296">
    <property type="entry name" value="Oligoxyloglucan reducing end-specific cellobiohydrolase"/>
    <property type="match status" value="1"/>
</dbReference>
<dbReference type="EMBL" id="UINC01159865">
    <property type="protein sequence ID" value="SVD58189.1"/>
    <property type="molecule type" value="Genomic_DNA"/>
</dbReference>
<feature type="non-terminal residue" evidence="2">
    <location>
        <position position="1"/>
    </location>
</feature>
<gene>
    <name evidence="2" type="ORF">METZ01_LOCUS411043</name>
</gene>
<name>A0A382WHS2_9ZZZZ</name>
<reference evidence="2" key="1">
    <citation type="submission" date="2018-05" db="EMBL/GenBank/DDBJ databases">
        <authorList>
            <person name="Lanie J.A."/>
            <person name="Ng W.-L."/>
            <person name="Kazmierczak K.M."/>
            <person name="Andrzejewski T.M."/>
            <person name="Davidsen T.M."/>
            <person name="Wayne K.J."/>
            <person name="Tettelin H."/>
            <person name="Glass J.I."/>
            <person name="Rusch D."/>
            <person name="Podicherti R."/>
            <person name="Tsui H.-C.T."/>
            <person name="Winkler M.E."/>
        </authorList>
    </citation>
    <scope>NUCLEOTIDE SEQUENCE</scope>
</reference>
<feature type="compositionally biased region" description="Basic and acidic residues" evidence="1">
    <location>
        <begin position="238"/>
        <end position="247"/>
    </location>
</feature>
<sequence>ELVSEDWTLRARAWYYIEVYADPVDEETVYVLNAPMVKSVDGGQNFTRVSVPHGDTHDLWIHPDDNEVMINANDGGANVSFNGGESWSTQRNQPTAQFYRVNVDNRFPYHVYGGQQDNSSVAIASFGNGGITWKDWYPVGGCESAYTAFDPDDPRFVYAGCYMGIISEYDHRTAGSRDIGVYPVLPAALQGREMKYRYNWNAPIVASPHDPSTIYHASNILVRTRERGMNWQEISPDLTRDEDEKQDYGGGPITNEGAGGEIYGTIYYVVESEHEMG</sequence>
<evidence type="ECO:0000256" key="1">
    <source>
        <dbReference type="SAM" id="MobiDB-lite"/>
    </source>
</evidence>
<protein>
    <recommendedName>
        <fullName evidence="3">Sortilin N-terminal domain-containing protein</fullName>
    </recommendedName>
</protein>
<dbReference type="Gene3D" id="2.130.10.10">
    <property type="entry name" value="YVTN repeat-like/Quinoprotein amine dehydrogenase"/>
    <property type="match status" value="1"/>
</dbReference>
<organism evidence="2">
    <name type="scientific">marine metagenome</name>
    <dbReference type="NCBI Taxonomy" id="408172"/>
    <lineage>
        <taxon>unclassified sequences</taxon>
        <taxon>metagenomes</taxon>
        <taxon>ecological metagenomes</taxon>
    </lineage>
</organism>
<evidence type="ECO:0000313" key="2">
    <source>
        <dbReference type="EMBL" id="SVD58189.1"/>
    </source>
</evidence>
<evidence type="ECO:0008006" key="3">
    <source>
        <dbReference type="Google" id="ProtNLM"/>
    </source>
</evidence>
<dbReference type="InterPro" id="IPR015943">
    <property type="entry name" value="WD40/YVTN_repeat-like_dom_sf"/>
</dbReference>
<proteinExistence type="predicted"/>
<accession>A0A382WHS2</accession>
<dbReference type="AlphaFoldDB" id="A0A382WHS2"/>
<feature type="non-terminal residue" evidence="2">
    <location>
        <position position="277"/>
    </location>
</feature>